<feature type="domain" description="Nitroreductase" evidence="6">
    <location>
        <begin position="9"/>
        <end position="191"/>
    </location>
</feature>
<evidence type="ECO:0000256" key="1">
    <source>
        <dbReference type="ARBA" id="ARBA00001917"/>
    </source>
</evidence>
<comment type="cofactor">
    <cofactor evidence="1">
        <name>FMN</name>
        <dbReference type="ChEBI" id="CHEBI:58210"/>
    </cofactor>
</comment>
<dbReference type="Proteomes" id="UP001597182">
    <property type="component" value="Unassembled WGS sequence"/>
</dbReference>
<evidence type="ECO:0000259" key="6">
    <source>
        <dbReference type="Pfam" id="PF00881"/>
    </source>
</evidence>
<keyword evidence="4" id="KW-0288">FMN</keyword>
<keyword evidence="5" id="KW-0560">Oxidoreductase</keyword>
<organism evidence="7 8">
    <name type="scientific">Pseudonocardia benzenivorans</name>
    <dbReference type="NCBI Taxonomy" id="228005"/>
    <lineage>
        <taxon>Bacteria</taxon>
        <taxon>Bacillati</taxon>
        <taxon>Actinomycetota</taxon>
        <taxon>Actinomycetes</taxon>
        <taxon>Pseudonocardiales</taxon>
        <taxon>Pseudonocardiaceae</taxon>
        <taxon>Pseudonocardia</taxon>
    </lineage>
</organism>
<dbReference type="InterPro" id="IPR029479">
    <property type="entry name" value="Nitroreductase"/>
</dbReference>
<evidence type="ECO:0000256" key="3">
    <source>
        <dbReference type="ARBA" id="ARBA00022630"/>
    </source>
</evidence>
<dbReference type="SUPFAM" id="SSF55469">
    <property type="entry name" value="FMN-dependent nitroreductase-like"/>
    <property type="match status" value="1"/>
</dbReference>
<accession>A0ABW3VHB0</accession>
<evidence type="ECO:0000313" key="7">
    <source>
        <dbReference type="EMBL" id="MFD1234243.1"/>
    </source>
</evidence>
<evidence type="ECO:0000313" key="8">
    <source>
        <dbReference type="Proteomes" id="UP001597182"/>
    </source>
</evidence>
<dbReference type="Pfam" id="PF00881">
    <property type="entry name" value="Nitroreductase"/>
    <property type="match status" value="1"/>
</dbReference>
<dbReference type="PANTHER" id="PTHR43673:SF2">
    <property type="entry name" value="NITROREDUCTASE"/>
    <property type="match status" value="1"/>
</dbReference>
<protein>
    <submittedName>
        <fullName evidence="7">Nitroreductase family protein</fullName>
    </submittedName>
</protein>
<dbReference type="EMBL" id="JBHTMB010000120">
    <property type="protein sequence ID" value="MFD1234243.1"/>
    <property type="molecule type" value="Genomic_DNA"/>
</dbReference>
<comment type="similarity">
    <text evidence="2">Belongs to the nitroreductase family.</text>
</comment>
<reference evidence="8" key="1">
    <citation type="journal article" date="2019" name="Int. J. Syst. Evol. Microbiol.">
        <title>The Global Catalogue of Microorganisms (GCM) 10K type strain sequencing project: providing services to taxonomists for standard genome sequencing and annotation.</title>
        <authorList>
            <consortium name="The Broad Institute Genomics Platform"/>
            <consortium name="The Broad Institute Genome Sequencing Center for Infectious Disease"/>
            <person name="Wu L."/>
            <person name="Ma J."/>
        </authorList>
    </citation>
    <scope>NUCLEOTIDE SEQUENCE [LARGE SCALE GENOMIC DNA]</scope>
    <source>
        <strain evidence="8">CCUG 49018</strain>
    </source>
</reference>
<proteinExistence type="inferred from homology"/>
<dbReference type="PANTHER" id="PTHR43673">
    <property type="entry name" value="NAD(P)H NITROREDUCTASE YDGI-RELATED"/>
    <property type="match status" value="1"/>
</dbReference>
<name>A0ABW3VHB0_9PSEU</name>
<evidence type="ECO:0000256" key="5">
    <source>
        <dbReference type="ARBA" id="ARBA00023002"/>
    </source>
</evidence>
<dbReference type="InterPro" id="IPR000415">
    <property type="entry name" value="Nitroreductase-like"/>
</dbReference>
<keyword evidence="8" id="KW-1185">Reference proteome</keyword>
<dbReference type="RefSeq" id="WP_013673504.1">
    <property type="nucleotide sequence ID" value="NZ_BAABKS010000099.1"/>
</dbReference>
<keyword evidence="3" id="KW-0285">Flavoprotein</keyword>
<evidence type="ECO:0000256" key="4">
    <source>
        <dbReference type="ARBA" id="ARBA00022643"/>
    </source>
</evidence>
<sequence length="260" mass="28983">MEFKQVVGDRRTIRFFEPNEPVEPEKIQVMLEAANRASRAVNADFIKAIVCYRDELSDDVREQLKTPTTTVQLDLAPVAIFWYGDLTFAEGAQDRLKELTDLGALPVTHGWSHAYVDEVAYAQVVEPLSKDTTASIWAVSVECGLAIAQAMLAGVDEGLGVGLHAFNSAVAKEALGVPDTWLPMWMLLVGYPAEDRLAGGQRPRRPLSESYHRGRYGTRWEEIPEVTERLKKEGMIQEPMDAEARAREVQALAERFGLPL</sequence>
<gene>
    <name evidence="7" type="ORF">ACFQ34_13215</name>
</gene>
<evidence type="ECO:0000256" key="2">
    <source>
        <dbReference type="ARBA" id="ARBA00007118"/>
    </source>
</evidence>
<dbReference type="Gene3D" id="3.40.109.10">
    <property type="entry name" value="NADH Oxidase"/>
    <property type="match status" value="1"/>
</dbReference>
<comment type="caution">
    <text evidence="7">The sequence shown here is derived from an EMBL/GenBank/DDBJ whole genome shotgun (WGS) entry which is preliminary data.</text>
</comment>